<dbReference type="PANTHER" id="PTHR43736:SF4">
    <property type="entry name" value="SLR1690 PROTEIN"/>
    <property type="match status" value="1"/>
</dbReference>
<sequence length="250" mass="29426">MRDIHSPSEQNYIQQLSIDCVILGYQDSQLSVLVPKLNFRGDFWALPSGFIYQNEGIDQAARRILEGRTGIKDIYLEQFRVFGDAPRSNIRFLERLIELNKDTLGDKQFDRKEFDWITRRFVSIGYYALVDINKVVPRKTELDESIDWYPVRDLPPMIMDHHEMVKCALETLQLNLDQKLIAFNLLPETFTMREVQELYESIFDRAFARNNFQKKILDLNVLERLEKKFTGAANKAPFLYRFRNEGMQAG</sequence>
<dbReference type="EMBL" id="PYAS01000007">
    <property type="protein sequence ID" value="PSL28065.1"/>
    <property type="molecule type" value="Genomic_DNA"/>
</dbReference>
<dbReference type="Proteomes" id="UP000241964">
    <property type="component" value="Unassembled WGS sequence"/>
</dbReference>
<keyword evidence="3" id="KW-1185">Reference proteome</keyword>
<name>A0A2P8G2G4_9BACT</name>
<reference evidence="2 3" key="1">
    <citation type="submission" date="2018-03" db="EMBL/GenBank/DDBJ databases">
        <title>Genomic Encyclopedia of Archaeal and Bacterial Type Strains, Phase II (KMG-II): from individual species to whole genera.</title>
        <authorList>
            <person name="Goeker M."/>
        </authorList>
    </citation>
    <scope>NUCLEOTIDE SEQUENCE [LARGE SCALE GENOMIC DNA]</scope>
    <source>
        <strain evidence="2 3">DSM 29057</strain>
    </source>
</reference>
<organism evidence="2 3">
    <name type="scientific">Dyadobacter jiangsuensis</name>
    <dbReference type="NCBI Taxonomy" id="1591085"/>
    <lineage>
        <taxon>Bacteria</taxon>
        <taxon>Pseudomonadati</taxon>
        <taxon>Bacteroidota</taxon>
        <taxon>Cytophagia</taxon>
        <taxon>Cytophagales</taxon>
        <taxon>Spirosomataceae</taxon>
        <taxon>Dyadobacter</taxon>
    </lineage>
</organism>
<dbReference type="InterPro" id="IPR054105">
    <property type="entry name" value="WHD_NrtR"/>
</dbReference>
<evidence type="ECO:0000259" key="1">
    <source>
        <dbReference type="Pfam" id="PF21906"/>
    </source>
</evidence>
<dbReference type="Pfam" id="PF21906">
    <property type="entry name" value="WHD_NrtR"/>
    <property type="match status" value="1"/>
</dbReference>
<dbReference type="Gene3D" id="1.10.10.10">
    <property type="entry name" value="Winged helix-like DNA-binding domain superfamily/Winged helix DNA-binding domain"/>
    <property type="match status" value="1"/>
</dbReference>
<evidence type="ECO:0000313" key="3">
    <source>
        <dbReference type="Proteomes" id="UP000241964"/>
    </source>
</evidence>
<feature type="domain" description="NrtR DNA-binding winged helix" evidence="1">
    <location>
        <begin position="182"/>
        <end position="242"/>
    </location>
</feature>
<dbReference type="InterPro" id="IPR036388">
    <property type="entry name" value="WH-like_DNA-bd_sf"/>
</dbReference>
<accession>A0A2P8G2G4</accession>
<dbReference type="SUPFAM" id="SSF55811">
    <property type="entry name" value="Nudix"/>
    <property type="match status" value="1"/>
</dbReference>
<dbReference type="CDD" id="cd18873">
    <property type="entry name" value="NUDIX_NadM_like"/>
    <property type="match status" value="1"/>
</dbReference>
<evidence type="ECO:0000313" key="2">
    <source>
        <dbReference type="EMBL" id="PSL28065.1"/>
    </source>
</evidence>
<dbReference type="PANTHER" id="PTHR43736">
    <property type="entry name" value="ADP-RIBOSE PYROPHOSPHATASE"/>
    <property type="match status" value="1"/>
</dbReference>
<dbReference type="InterPro" id="IPR015797">
    <property type="entry name" value="NUDIX_hydrolase-like_dom_sf"/>
</dbReference>
<dbReference type="AlphaFoldDB" id="A0A2P8G2G4"/>
<dbReference type="Gene3D" id="3.90.79.10">
    <property type="entry name" value="Nucleoside Triphosphate Pyrophosphohydrolase"/>
    <property type="match status" value="1"/>
</dbReference>
<dbReference type="InterPro" id="IPR036390">
    <property type="entry name" value="WH_DNA-bd_sf"/>
</dbReference>
<proteinExistence type="predicted"/>
<dbReference type="SUPFAM" id="SSF46785">
    <property type="entry name" value="Winged helix' DNA-binding domain"/>
    <property type="match status" value="1"/>
</dbReference>
<comment type="caution">
    <text evidence="2">The sequence shown here is derived from an EMBL/GenBank/DDBJ whole genome shotgun (WGS) entry which is preliminary data.</text>
</comment>
<protein>
    <submittedName>
        <fullName evidence="2">NUDIX domain-containing protein</fullName>
    </submittedName>
</protein>
<gene>
    <name evidence="2" type="ORF">CLV60_107330</name>
</gene>